<dbReference type="AlphaFoldDB" id="A0A1M5FP62"/>
<accession>A0A1M5FP62</accession>
<evidence type="ECO:0000256" key="1">
    <source>
        <dbReference type="SAM" id="SignalP"/>
    </source>
</evidence>
<feature type="signal peptide" evidence="1">
    <location>
        <begin position="1"/>
        <end position="21"/>
    </location>
</feature>
<evidence type="ECO:0000313" key="2">
    <source>
        <dbReference type="EMBL" id="SHF93286.1"/>
    </source>
</evidence>
<name>A0A1M5FP62_9GAMM</name>
<protein>
    <submittedName>
        <fullName evidence="2">Uncharacterized protein</fullName>
    </submittedName>
</protein>
<dbReference type="OrthoDB" id="8480087at2"/>
<dbReference type="RefSeq" id="WP_073276548.1">
    <property type="nucleotide sequence ID" value="NZ_FQVA01000004.1"/>
</dbReference>
<feature type="chain" id="PRO_5012002358" evidence="1">
    <location>
        <begin position="22"/>
        <end position="150"/>
    </location>
</feature>
<keyword evidence="3" id="KW-1185">Reference proteome</keyword>
<reference evidence="3" key="1">
    <citation type="submission" date="2016-11" db="EMBL/GenBank/DDBJ databases">
        <authorList>
            <person name="Varghese N."/>
            <person name="Submissions S."/>
        </authorList>
    </citation>
    <scope>NUCLEOTIDE SEQUENCE [LARGE SCALE GENOMIC DNA]</scope>
    <source>
        <strain evidence="3">CGMCC 1.7063</strain>
    </source>
</reference>
<organism evidence="2 3">
    <name type="scientific">Microbulbifer donghaiensis</name>
    <dbReference type="NCBI Taxonomy" id="494016"/>
    <lineage>
        <taxon>Bacteria</taxon>
        <taxon>Pseudomonadati</taxon>
        <taxon>Pseudomonadota</taxon>
        <taxon>Gammaproteobacteria</taxon>
        <taxon>Cellvibrionales</taxon>
        <taxon>Microbulbiferaceae</taxon>
        <taxon>Microbulbifer</taxon>
    </lineage>
</organism>
<gene>
    <name evidence="2" type="ORF">SAMN04487965_2992</name>
</gene>
<dbReference type="PROSITE" id="PS51257">
    <property type="entry name" value="PROKAR_LIPOPROTEIN"/>
    <property type="match status" value="1"/>
</dbReference>
<evidence type="ECO:0000313" key="3">
    <source>
        <dbReference type="Proteomes" id="UP000184170"/>
    </source>
</evidence>
<keyword evidence="1" id="KW-0732">Signal</keyword>
<sequence length="150" mass="16403">MKKIIPFAIALSAFISGCNSAHVKEQSDGSLHGGIITIKGQSKVYAEVTINEGKIVDVTQVESVLNPEKTVAFEFSETENGTMLSVKNPFELPIKYHINMVDYSGNFHKTSSCPVMAGGGAFESWPHPIPQLVISNFRFLGENQAFTCTY</sequence>
<dbReference type="Proteomes" id="UP000184170">
    <property type="component" value="Unassembled WGS sequence"/>
</dbReference>
<dbReference type="EMBL" id="FQVA01000004">
    <property type="protein sequence ID" value="SHF93286.1"/>
    <property type="molecule type" value="Genomic_DNA"/>
</dbReference>
<proteinExistence type="predicted"/>